<evidence type="ECO:0000256" key="1">
    <source>
        <dbReference type="ARBA" id="ARBA00004123"/>
    </source>
</evidence>
<evidence type="ECO:0000256" key="2">
    <source>
        <dbReference type="ARBA" id="ARBA00022664"/>
    </source>
</evidence>
<dbReference type="InterPro" id="IPR011990">
    <property type="entry name" value="TPR-like_helical_dom_sf"/>
</dbReference>
<proteinExistence type="predicted"/>
<name>A0A1L0CRW9_9ASCO</name>
<dbReference type="SUPFAM" id="SSF48452">
    <property type="entry name" value="TPR-like"/>
    <property type="match status" value="1"/>
</dbReference>
<evidence type="ECO:0000256" key="3">
    <source>
        <dbReference type="ARBA" id="ARBA00022737"/>
    </source>
</evidence>
<dbReference type="GO" id="GO:0000395">
    <property type="term" value="P:mRNA 5'-splice site recognition"/>
    <property type="evidence" value="ECO:0007669"/>
    <property type="project" value="TreeGrafter"/>
</dbReference>
<accession>A0A1L0CRW9</accession>
<evidence type="ECO:0000313" key="6">
    <source>
        <dbReference type="EMBL" id="SGZ41305.1"/>
    </source>
</evidence>
<dbReference type="GO" id="GO:0071004">
    <property type="term" value="C:U2-type prespliceosome"/>
    <property type="evidence" value="ECO:0007669"/>
    <property type="project" value="TreeGrafter"/>
</dbReference>
<organism evidence="6 7">
    <name type="scientific">Hanseniaspora guilliermondii</name>
    <dbReference type="NCBI Taxonomy" id="56406"/>
    <lineage>
        <taxon>Eukaryota</taxon>
        <taxon>Fungi</taxon>
        <taxon>Dikarya</taxon>
        <taxon>Ascomycota</taxon>
        <taxon>Saccharomycotina</taxon>
        <taxon>Saccharomycetes</taxon>
        <taxon>Saccharomycodales</taxon>
        <taxon>Saccharomycodaceae</taxon>
        <taxon>Hanseniaspora</taxon>
    </lineage>
</organism>
<dbReference type="Gene3D" id="1.25.40.10">
    <property type="entry name" value="Tetratricopeptide repeat domain"/>
    <property type="match status" value="1"/>
</dbReference>
<keyword evidence="5" id="KW-0539">Nucleus</keyword>
<dbReference type="Proteomes" id="UP000183365">
    <property type="component" value="Unassembled WGS sequence"/>
</dbReference>
<dbReference type="GO" id="GO:0030627">
    <property type="term" value="F:pre-mRNA 5'-splice site binding"/>
    <property type="evidence" value="ECO:0007669"/>
    <property type="project" value="TreeGrafter"/>
</dbReference>
<keyword evidence="3" id="KW-0677">Repeat</keyword>
<keyword evidence="7" id="KW-1185">Reference proteome</keyword>
<dbReference type="VEuPathDB" id="FungiDB:HGUI_03505"/>
<keyword evidence="4" id="KW-0508">mRNA splicing</keyword>
<sequence length="393" mass="47927">MLILLELIYIEKLYFINQKLRNSLFFMEILEKDERLRSLTVALEKNPTILNNWEALLNHILKRYYHDKRFQLSHKQRFSNELRNTVINLLDATYESMLEIFPYLENYVIEYANFKLDQNQISQFHKVYENHMKAMNNRSLLLWVMYLKIVVKRKDEFKLSNKHILHMFEKAELYIGKHFYSQPFWNLYLIFLKKHYTSNPQIYFNKLRQLIRTPIYDFAYNFKIWFKELASVSDLKQMKFFCDMKKMNKIIPKLLKPREKLQYIKFKVDRMHKKLYKKIEAKVMVLYNSFELPLTIFKQSNQYYTPPTIPLNPSFVQTWLQYINHAMNSKFGKKKIAKDKFYIMLIFQRALLSSSLAHNKIIWSLYIKWLSSIGDKKSAYEIYKQSQRFVIAK</sequence>
<dbReference type="PANTHER" id="PTHR17204">
    <property type="entry name" value="PRE-MRNA PROCESSING PROTEIN PRP39-RELATED"/>
    <property type="match status" value="1"/>
</dbReference>
<dbReference type="OrthoDB" id="10265668at2759"/>
<dbReference type="AlphaFoldDB" id="A0A1L0CRW9"/>
<comment type="subcellular location">
    <subcellularLocation>
        <location evidence="1">Nucleus</location>
    </subcellularLocation>
</comment>
<dbReference type="EMBL" id="FQNF01000092">
    <property type="protein sequence ID" value="SGZ41305.1"/>
    <property type="molecule type" value="Genomic_DNA"/>
</dbReference>
<keyword evidence="2" id="KW-0507">mRNA processing</keyword>
<reference evidence="7" key="1">
    <citation type="submission" date="2016-11" db="EMBL/GenBank/DDBJ databases">
        <authorList>
            <person name="Guldener U."/>
        </authorList>
    </citation>
    <scope>NUCLEOTIDE SEQUENCE [LARGE SCALE GENOMIC DNA]</scope>
</reference>
<protein>
    <submittedName>
        <fullName evidence="6">Uncharacterized protein</fullName>
    </submittedName>
</protein>
<dbReference type="Pfam" id="PF23240">
    <property type="entry name" value="HAT_PRP39_N"/>
    <property type="match status" value="1"/>
</dbReference>
<dbReference type="GO" id="GO:0000243">
    <property type="term" value="C:commitment complex"/>
    <property type="evidence" value="ECO:0007669"/>
    <property type="project" value="TreeGrafter"/>
</dbReference>
<evidence type="ECO:0000313" key="7">
    <source>
        <dbReference type="Proteomes" id="UP000183365"/>
    </source>
</evidence>
<dbReference type="GO" id="GO:0005685">
    <property type="term" value="C:U1 snRNP"/>
    <property type="evidence" value="ECO:0007669"/>
    <property type="project" value="TreeGrafter"/>
</dbReference>
<gene>
    <name evidence="6" type="ORF">HGUI_03505</name>
</gene>
<evidence type="ECO:0000256" key="4">
    <source>
        <dbReference type="ARBA" id="ARBA00023187"/>
    </source>
</evidence>
<evidence type="ECO:0000256" key="5">
    <source>
        <dbReference type="ARBA" id="ARBA00023242"/>
    </source>
</evidence>
<dbReference type="PANTHER" id="PTHR17204:SF23">
    <property type="entry name" value="U1 SMALL NUCLEAR RIBONUCLEOPROTEIN COMPONENT PRP42"/>
    <property type="match status" value="1"/>
</dbReference>